<accession>D7BCU0</accession>
<name>D7BCU0_ALLS1</name>
<dbReference type="eggNOG" id="COG2385">
    <property type="taxonomic scope" value="Bacteria"/>
</dbReference>
<dbReference type="KEGG" id="msv:Mesil_2831"/>
<feature type="domain" description="Sporulation stage II protein D amidase enhancer LytB N-terminal" evidence="1">
    <location>
        <begin position="103"/>
        <end position="191"/>
    </location>
</feature>
<dbReference type="OrthoDB" id="9794671at2"/>
<evidence type="ECO:0000313" key="2">
    <source>
        <dbReference type="EMBL" id="ADH64673.1"/>
    </source>
</evidence>
<evidence type="ECO:0000313" key="3">
    <source>
        <dbReference type="Proteomes" id="UP000001916"/>
    </source>
</evidence>
<sequence length="380" mass="40509">MTLPRWLFALTVFLAVALSQQLDLSLRVLLQETPTAQVTLGNYQRITAGGHQAFPGGSVGLAQSGGNVLVDGQNVGPWVELAGDGFALGDKAYRGSLLVVAQNGRLLLINRVWLEDYLLGVVPAEVPRSFPGAVLQAQAILARTFALNRLNPSGLYDLCADERCQVYGGRGVETPEHTAAVQATRTLIVSYANQPITAVYHADSGGYTAAAEEVWGRSVPYLLPRPDPYSQSPKSPWALTLSPAAVAQRLLAQGASVGEVLSLEALSYTDSGRPSRIRVRGSLRTVELAGAEATRFLRALGLPSTRISISGWQVSGRGVGHGVGMSQWGAKGFAQQGWDFRQILGYYYPGTFLSGFDVVTGLHDKLMAAGYPVGTVVAQQ</sequence>
<dbReference type="AlphaFoldDB" id="D7BCU0"/>
<gene>
    <name evidence="2" type="ordered locus">Mesil_2831</name>
</gene>
<organism evidence="2 3">
    <name type="scientific">Allomeiothermus silvanus (strain ATCC 700542 / DSM 9946 / NBRC 106475 / NCIMB 13440 / VI-R2)</name>
    <name type="common">Thermus silvanus</name>
    <dbReference type="NCBI Taxonomy" id="526227"/>
    <lineage>
        <taxon>Bacteria</taxon>
        <taxon>Thermotogati</taxon>
        <taxon>Deinococcota</taxon>
        <taxon>Deinococci</taxon>
        <taxon>Thermales</taxon>
        <taxon>Thermaceae</taxon>
        <taxon>Allomeiothermus</taxon>
    </lineage>
</organism>
<dbReference type="HOGENOM" id="CLU_021203_3_3_0"/>
<dbReference type="NCBIfam" id="TIGR02669">
    <property type="entry name" value="SpoIID_LytB"/>
    <property type="match status" value="1"/>
</dbReference>
<protein>
    <submittedName>
        <fullName evidence="2">SpoIID/LytB domain protein</fullName>
    </submittedName>
</protein>
<dbReference type="EMBL" id="CP002042">
    <property type="protein sequence ID" value="ADH64673.1"/>
    <property type="molecule type" value="Genomic_DNA"/>
</dbReference>
<dbReference type="InterPro" id="IPR013486">
    <property type="entry name" value="SpoIID/LytB"/>
</dbReference>
<evidence type="ECO:0000259" key="1">
    <source>
        <dbReference type="Pfam" id="PF08486"/>
    </source>
</evidence>
<dbReference type="Pfam" id="PF08486">
    <property type="entry name" value="SpoIID"/>
    <property type="match status" value="1"/>
</dbReference>
<dbReference type="RefSeq" id="WP_013159207.1">
    <property type="nucleotide sequence ID" value="NC_014212.1"/>
</dbReference>
<proteinExistence type="predicted"/>
<dbReference type="Proteomes" id="UP000001916">
    <property type="component" value="Chromosome"/>
</dbReference>
<dbReference type="STRING" id="526227.Mesil_2831"/>
<reference evidence="2 3" key="1">
    <citation type="journal article" date="2010" name="Stand. Genomic Sci.">
        <title>Complete genome sequence of Meiothermus silvanus type strain (VI-R2).</title>
        <authorList>
            <person name="Sikorski J."/>
            <person name="Tindall B.J."/>
            <person name="Lowry S."/>
            <person name="Lucas S."/>
            <person name="Nolan M."/>
            <person name="Copeland A."/>
            <person name="Glavina Del Rio T."/>
            <person name="Tice H."/>
            <person name="Cheng J.F."/>
            <person name="Han C."/>
            <person name="Pitluck S."/>
            <person name="Liolios K."/>
            <person name="Ivanova N."/>
            <person name="Mavromatis K."/>
            <person name="Mikhailova N."/>
            <person name="Pati A."/>
            <person name="Goodwin L."/>
            <person name="Chen A."/>
            <person name="Palaniappan K."/>
            <person name="Land M."/>
            <person name="Hauser L."/>
            <person name="Chang Y.J."/>
            <person name="Jeffries C.D."/>
            <person name="Rohde M."/>
            <person name="Goker M."/>
            <person name="Woyke T."/>
            <person name="Bristow J."/>
            <person name="Eisen J.A."/>
            <person name="Markowitz V."/>
            <person name="Hugenholtz P."/>
            <person name="Kyrpides N.C."/>
            <person name="Klenk H.P."/>
            <person name="Lapidus A."/>
        </authorList>
    </citation>
    <scope>NUCLEOTIDE SEQUENCE [LARGE SCALE GENOMIC DNA]</scope>
    <source>
        <strain evidence="3">ATCC 700542 / DSM 9946 / VI-R2</strain>
    </source>
</reference>
<dbReference type="InterPro" id="IPR013693">
    <property type="entry name" value="SpoIID/LytB_N"/>
</dbReference>
<dbReference type="GO" id="GO:0030435">
    <property type="term" value="P:sporulation resulting in formation of a cellular spore"/>
    <property type="evidence" value="ECO:0007669"/>
    <property type="project" value="InterPro"/>
</dbReference>
<keyword evidence="3" id="KW-1185">Reference proteome</keyword>